<dbReference type="EMBL" id="JAGHKP010000002">
    <property type="protein sequence ID" value="MBO9153259.1"/>
    <property type="molecule type" value="Genomic_DNA"/>
</dbReference>
<dbReference type="RefSeq" id="WP_209146228.1">
    <property type="nucleotide sequence ID" value="NZ_JAGHKP010000002.1"/>
</dbReference>
<dbReference type="InterPro" id="IPR041561">
    <property type="entry name" value="PglD_N"/>
</dbReference>
<dbReference type="InterPro" id="IPR011004">
    <property type="entry name" value="Trimer_LpxA-like_sf"/>
</dbReference>
<dbReference type="Gene3D" id="3.40.50.720">
    <property type="entry name" value="NAD(P)-binding Rossmann-like Domain"/>
    <property type="match status" value="1"/>
</dbReference>
<dbReference type="Gene3D" id="2.160.10.10">
    <property type="entry name" value="Hexapeptide repeat proteins"/>
    <property type="match status" value="1"/>
</dbReference>
<reference evidence="4" key="1">
    <citation type="submission" date="2021-03" db="EMBL/GenBank/DDBJ databases">
        <title>Assistant Professor.</title>
        <authorList>
            <person name="Huq M.A."/>
        </authorList>
    </citation>
    <scope>NUCLEOTIDE SEQUENCE [LARGE SCALE GENOMIC DNA]</scope>
    <source>
        <strain evidence="4">MAH-28</strain>
    </source>
</reference>
<dbReference type="Pfam" id="PF17836">
    <property type="entry name" value="PglD_N"/>
    <property type="match status" value="1"/>
</dbReference>
<proteinExistence type="inferred from homology"/>
<evidence type="ECO:0000259" key="2">
    <source>
        <dbReference type="Pfam" id="PF17836"/>
    </source>
</evidence>
<dbReference type="InterPro" id="IPR050179">
    <property type="entry name" value="Trans_hexapeptide_repeat"/>
</dbReference>
<evidence type="ECO:0000256" key="1">
    <source>
        <dbReference type="ARBA" id="ARBA00007274"/>
    </source>
</evidence>
<dbReference type="InterPro" id="IPR020019">
    <property type="entry name" value="AcTrfase_PglD-like"/>
</dbReference>
<comment type="caution">
    <text evidence="3">The sequence shown here is derived from an EMBL/GenBank/DDBJ whole genome shotgun (WGS) entry which is preliminary data.</text>
</comment>
<protein>
    <submittedName>
        <fullName evidence="3">Acetyltransferase</fullName>
    </submittedName>
</protein>
<dbReference type="CDD" id="cd03360">
    <property type="entry name" value="LbH_AT_putative"/>
    <property type="match status" value="1"/>
</dbReference>
<sequence length="215" mass="23254">MSAGNMKRLAIIGSGDLGQQIAYHAGHDNHYTIAGFFDDFKKPGETAGAYTVLGGLPDVLEKYQEGMFDHLMIGIGYKHFEKRRECFDAFAGQIPFGRIIHSQSSVDPSCRIGEGAFVLPGCVLDQQVVIGENVLINVGSCIAHDSQIGRHTFLSPRVAIAGFTTVGECCNIGINTTIIDNIRVQDRVQTGGGTVVIRDLDQPGLYVGNPARFVR</sequence>
<gene>
    <name evidence="3" type="ORF">J7I43_13610</name>
</gene>
<dbReference type="SUPFAM" id="SSF51161">
    <property type="entry name" value="Trimeric LpxA-like enzymes"/>
    <property type="match status" value="1"/>
</dbReference>
<name>A0ABS3YF24_9BACT</name>
<evidence type="ECO:0000313" key="4">
    <source>
        <dbReference type="Proteomes" id="UP000679126"/>
    </source>
</evidence>
<dbReference type="PANTHER" id="PTHR43300:SF7">
    <property type="entry name" value="UDP-N-ACETYLBACILLOSAMINE N-ACETYLTRANSFERASE"/>
    <property type="match status" value="1"/>
</dbReference>
<dbReference type="PANTHER" id="PTHR43300">
    <property type="entry name" value="ACETYLTRANSFERASE"/>
    <property type="match status" value="1"/>
</dbReference>
<organism evidence="3 4">
    <name type="scientific">Chitinophaga chungangae</name>
    <dbReference type="NCBI Taxonomy" id="2821488"/>
    <lineage>
        <taxon>Bacteria</taxon>
        <taxon>Pseudomonadati</taxon>
        <taxon>Bacteroidota</taxon>
        <taxon>Chitinophagia</taxon>
        <taxon>Chitinophagales</taxon>
        <taxon>Chitinophagaceae</taxon>
        <taxon>Chitinophaga</taxon>
    </lineage>
</organism>
<dbReference type="Proteomes" id="UP000679126">
    <property type="component" value="Unassembled WGS sequence"/>
</dbReference>
<feature type="domain" description="PglD N-terminal" evidence="2">
    <location>
        <begin position="8"/>
        <end position="78"/>
    </location>
</feature>
<keyword evidence="4" id="KW-1185">Reference proteome</keyword>
<comment type="similarity">
    <text evidence="1">Belongs to the transferase hexapeptide repeat family.</text>
</comment>
<dbReference type="NCBIfam" id="TIGR03570">
    <property type="entry name" value="NeuD_NnaD"/>
    <property type="match status" value="1"/>
</dbReference>
<evidence type="ECO:0000313" key="3">
    <source>
        <dbReference type="EMBL" id="MBO9153259.1"/>
    </source>
</evidence>
<accession>A0ABS3YF24</accession>